<keyword evidence="2" id="KW-0812">Transmembrane</keyword>
<organism evidence="3 4">
    <name type="scientific">Gynuella sunshinyii YC6258</name>
    <dbReference type="NCBI Taxonomy" id="1445510"/>
    <lineage>
        <taxon>Bacteria</taxon>
        <taxon>Pseudomonadati</taxon>
        <taxon>Pseudomonadota</taxon>
        <taxon>Gammaproteobacteria</taxon>
        <taxon>Oceanospirillales</taxon>
        <taxon>Saccharospirillaceae</taxon>
        <taxon>Gynuella</taxon>
    </lineage>
</organism>
<evidence type="ECO:0000313" key="3">
    <source>
        <dbReference type="EMBL" id="AJQ97202.1"/>
    </source>
</evidence>
<keyword evidence="4" id="KW-1185">Reference proteome</keyword>
<gene>
    <name evidence="3" type="ORF">YC6258_05172</name>
</gene>
<dbReference type="RefSeq" id="WP_044619004.1">
    <property type="nucleotide sequence ID" value="NZ_CP007142.1"/>
</dbReference>
<feature type="coiled-coil region" evidence="1">
    <location>
        <begin position="37"/>
        <end position="75"/>
    </location>
</feature>
<dbReference type="HOGENOM" id="CLU_1473980_0_0_6"/>
<sequence length="193" mass="21951">MSIEEILKIATAIIASLGGSALLLGAFSHWLGGIWAKRMLQDERAKHEQSLQELKTKNEAALEDLKAQIDTLKQKELTRHFDKLSIYKDVIHIVSEILRELEAVSSSKQKSINPDVEHSFALNRNKAYGYISLISCQEVLDKYNEMIDFFIPIMYEGSDSTWEEMRGKADSMLNAMRKDLGINEGNIAYRGER</sequence>
<keyword evidence="1" id="KW-0175">Coiled coil</keyword>
<evidence type="ECO:0000313" key="4">
    <source>
        <dbReference type="Proteomes" id="UP000032266"/>
    </source>
</evidence>
<keyword evidence="2" id="KW-1133">Transmembrane helix</keyword>
<feature type="transmembrane region" description="Helical" evidence="2">
    <location>
        <begin position="6"/>
        <end position="31"/>
    </location>
</feature>
<dbReference type="KEGG" id="gsn:YC6258_05172"/>
<reference evidence="3 4" key="1">
    <citation type="submission" date="2014-01" db="EMBL/GenBank/DDBJ databases">
        <title>Full genme sequencing of cellulolytic bacterium Gynuella sunshinyii YC6258T gen. nov., sp. nov.</title>
        <authorList>
            <person name="Khan H."/>
            <person name="Chung E.J."/>
            <person name="Chung Y.R."/>
        </authorList>
    </citation>
    <scope>NUCLEOTIDE SEQUENCE [LARGE SCALE GENOMIC DNA]</scope>
    <source>
        <strain evidence="3 4">YC6258</strain>
    </source>
</reference>
<evidence type="ECO:0000256" key="1">
    <source>
        <dbReference type="SAM" id="Coils"/>
    </source>
</evidence>
<dbReference type="AlphaFoldDB" id="A0A0C5VRD6"/>
<keyword evidence="2" id="KW-0472">Membrane</keyword>
<proteinExistence type="predicted"/>
<dbReference type="OrthoDB" id="5918901at2"/>
<dbReference type="EMBL" id="CP007142">
    <property type="protein sequence ID" value="AJQ97202.1"/>
    <property type="molecule type" value="Genomic_DNA"/>
</dbReference>
<dbReference type="Proteomes" id="UP000032266">
    <property type="component" value="Chromosome"/>
</dbReference>
<evidence type="ECO:0000256" key="2">
    <source>
        <dbReference type="SAM" id="Phobius"/>
    </source>
</evidence>
<protein>
    <submittedName>
        <fullName evidence="3">Uncharacterized protein</fullName>
    </submittedName>
</protein>
<accession>A0A0C5VRD6</accession>
<name>A0A0C5VRD6_9GAMM</name>